<proteinExistence type="predicted"/>
<keyword evidence="2" id="KW-1133">Transmembrane helix</keyword>
<gene>
    <name evidence="3" type="ORF">HDG69_000188</name>
</gene>
<organism evidence="3 4">
    <name type="scientific">Isoptericola halotolerans</name>
    <dbReference type="NCBI Taxonomy" id="300560"/>
    <lineage>
        <taxon>Bacteria</taxon>
        <taxon>Bacillati</taxon>
        <taxon>Actinomycetota</taxon>
        <taxon>Actinomycetes</taxon>
        <taxon>Micrococcales</taxon>
        <taxon>Promicromonosporaceae</taxon>
        <taxon>Isoptericola</taxon>
    </lineage>
</organism>
<feature type="transmembrane region" description="Helical" evidence="2">
    <location>
        <begin position="75"/>
        <end position="98"/>
    </location>
</feature>
<evidence type="ECO:0008006" key="5">
    <source>
        <dbReference type="Google" id="ProtNLM"/>
    </source>
</evidence>
<keyword evidence="4" id="KW-1185">Reference proteome</keyword>
<feature type="transmembrane region" description="Helical" evidence="2">
    <location>
        <begin position="234"/>
        <end position="259"/>
    </location>
</feature>
<feature type="transmembrane region" description="Helical" evidence="2">
    <location>
        <begin position="26"/>
        <end position="51"/>
    </location>
</feature>
<dbReference type="RefSeq" id="WP_171781914.1">
    <property type="nucleotide sequence ID" value="NZ_BAAAML010000002.1"/>
</dbReference>
<keyword evidence="2" id="KW-0472">Membrane</keyword>
<evidence type="ECO:0000313" key="3">
    <source>
        <dbReference type="EMBL" id="NOV95635.1"/>
    </source>
</evidence>
<protein>
    <recommendedName>
        <fullName evidence="5">PH domain-containing protein</fullName>
    </recommendedName>
</protein>
<feature type="transmembrane region" description="Helical" evidence="2">
    <location>
        <begin position="271"/>
        <end position="289"/>
    </location>
</feature>
<sequence length="435" mass="46883">MSAPTTSDDEAITVGWRTGRAAGRSLAPWVVPTFLLPALLVVATSVATWSWGLRGDWADYAASTSTPFTYWRYEVWALTLALAAGPLVLVLGAVVLVVRRLLLRAVARDTPLVLDRTGLHHRPGPGGKTELVRWKQITSVQVVHDDGPRLAVHVKDPQRLVVPQRGEREAAEARSRIAQHGTPLLLDLTRLAVSAEELVEAFGRFGVRATTADSGAGETLHAARPWHHTVRRTALAVVGWTLPVAASLVLAVLLTAVIADLDSLVTGSVTGDWLVAFLCLLVVGVGWLTHGREAMPHHRLGPGPAAVVDASGFRERTSAVDVGRVRWAEVLGLRLDQQDGARLLVVRLRDPREVAARATTSVRRMYSGDAEAAAREQHERHGSPVVIRLDQVADPDRLVEAFQQHSGHQVVDAYSSRSAKASSASRTNAAPSPPP</sequence>
<accession>A0ABX1ZYE9</accession>
<name>A0ABX1ZYE9_9MICO</name>
<feature type="region of interest" description="Disordered" evidence="1">
    <location>
        <begin position="404"/>
        <end position="435"/>
    </location>
</feature>
<feature type="compositionally biased region" description="Low complexity" evidence="1">
    <location>
        <begin position="413"/>
        <end position="435"/>
    </location>
</feature>
<comment type="caution">
    <text evidence="3">The sequence shown here is derived from an EMBL/GenBank/DDBJ whole genome shotgun (WGS) entry which is preliminary data.</text>
</comment>
<evidence type="ECO:0000256" key="2">
    <source>
        <dbReference type="SAM" id="Phobius"/>
    </source>
</evidence>
<evidence type="ECO:0000313" key="4">
    <source>
        <dbReference type="Proteomes" id="UP000757540"/>
    </source>
</evidence>
<dbReference type="EMBL" id="JABEZU010000001">
    <property type="protein sequence ID" value="NOV95635.1"/>
    <property type="molecule type" value="Genomic_DNA"/>
</dbReference>
<dbReference type="Proteomes" id="UP000757540">
    <property type="component" value="Unassembled WGS sequence"/>
</dbReference>
<keyword evidence="2" id="KW-0812">Transmembrane</keyword>
<reference evidence="3 4" key="1">
    <citation type="submission" date="2020-05" db="EMBL/GenBank/DDBJ databases">
        <title>Genomic Encyclopedia of Type Strains, Phase III (KMG-III): the genomes of soil and plant-associated and newly described type strains.</title>
        <authorList>
            <person name="Whitman W."/>
        </authorList>
    </citation>
    <scope>NUCLEOTIDE SEQUENCE [LARGE SCALE GENOMIC DNA]</scope>
    <source>
        <strain evidence="3 4">KCTC 19046</strain>
    </source>
</reference>
<evidence type="ECO:0000256" key="1">
    <source>
        <dbReference type="SAM" id="MobiDB-lite"/>
    </source>
</evidence>